<dbReference type="Proteomes" id="UP000191988">
    <property type="component" value="Unassembled WGS sequence"/>
</dbReference>
<protein>
    <submittedName>
        <fullName evidence="2">Uncharacterized protein</fullName>
    </submittedName>
</protein>
<reference evidence="3" key="1">
    <citation type="submission" date="2016-01" db="EMBL/GenBank/DDBJ databases">
        <authorList>
            <person name="Regsiter A."/>
            <person name="william w."/>
        </authorList>
    </citation>
    <scope>NUCLEOTIDE SEQUENCE [LARGE SCALE GENOMIC DNA]</scope>
    <source>
        <strain evidence="3">CFBP 6623</strain>
    </source>
</reference>
<evidence type="ECO:0000313" key="2">
    <source>
        <dbReference type="EMBL" id="CUX59420.1"/>
    </source>
</evidence>
<accession>A0A1S7RZ70</accession>
<organism evidence="2 3">
    <name type="scientific">Agrobacterium tomkonis CFBP 6623</name>
    <dbReference type="NCBI Taxonomy" id="1183432"/>
    <lineage>
        <taxon>Bacteria</taxon>
        <taxon>Pseudomonadati</taxon>
        <taxon>Pseudomonadota</taxon>
        <taxon>Alphaproteobacteria</taxon>
        <taxon>Hyphomicrobiales</taxon>
        <taxon>Rhizobiaceae</taxon>
        <taxon>Rhizobium/Agrobacterium group</taxon>
        <taxon>Agrobacterium</taxon>
        <taxon>Agrobacterium tumefaciens complex</taxon>
    </lineage>
</organism>
<gene>
    <name evidence="2" type="ORF">AGR3A_Lc160058</name>
</gene>
<name>A0A1S7RZ70_9HYPH</name>
<evidence type="ECO:0000313" key="3">
    <source>
        <dbReference type="Proteomes" id="UP000191988"/>
    </source>
</evidence>
<feature type="region of interest" description="Disordered" evidence="1">
    <location>
        <begin position="1"/>
        <end position="24"/>
    </location>
</feature>
<proteinExistence type="predicted"/>
<dbReference type="EMBL" id="FBWK01000052">
    <property type="protein sequence ID" value="CUX59420.1"/>
    <property type="molecule type" value="Genomic_DNA"/>
</dbReference>
<evidence type="ECO:0000256" key="1">
    <source>
        <dbReference type="SAM" id="MobiDB-lite"/>
    </source>
</evidence>
<keyword evidence="3" id="KW-1185">Reference proteome</keyword>
<dbReference type="AlphaFoldDB" id="A0A1S7RZ70"/>
<dbReference type="STRING" id="1183432.AGR3A_Lc160058"/>
<sequence length="55" mass="5904">MPAYSPSGALAPGQLGSSGATSDKYSDVSCIVRSIRDNKSNPIKHEGERFCMMRV</sequence>